<protein>
    <recommendedName>
        <fullName evidence="1">DinB-like domain-containing protein</fullName>
    </recommendedName>
</protein>
<evidence type="ECO:0000259" key="1">
    <source>
        <dbReference type="Pfam" id="PF12867"/>
    </source>
</evidence>
<sequence>MPTKDECAQCGFVYDLGQAATAAGAIDERVGAAAALLRDGELDVRARRRPATWSALEYGCHLRDVLLVQRERVLAALRADRPDSASMGRDERAEHDGYADQRPADVARQLADAALMFGHVLGRLSAADWDRTLVYHYPETAERPLRWVAVHTLHEAQHHLLDMRNQVLR</sequence>
<dbReference type="AlphaFoldDB" id="A0A2U3NN46"/>
<reference evidence="2 3" key="1">
    <citation type="submission" date="2017-01" db="EMBL/GenBank/DDBJ databases">
        <authorList>
            <consortium name="Urmite Genomes"/>
        </authorList>
    </citation>
    <scope>NUCLEOTIDE SEQUENCE [LARGE SCALE GENOMIC DNA]</scope>
    <source>
        <strain evidence="2 3">AB57</strain>
    </source>
</reference>
<gene>
    <name evidence="2" type="ORF">MRAB57_760</name>
</gene>
<dbReference type="InterPro" id="IPR024775">
    <property type="entry name" value="DinB-like"/>
</dbReference>
<evidence type="ECO:0000313" key="3">
    <source>
        <dbReference type="Proteomes" id="UP000240988"/>
    </source>
</evidence>
<proteinExistence type="predicted"/>
<dbReference type="OrthoDB" id="3376896at2"/>
<keyword evidence="3" id="KW-1185">Reference proteome</keyword>
<accession>A0A2U3NN46</accession>
<organism evidence="2 3">
    <name type="scientific">Mycobacterium rhizamassiliense</name>
    <dbReference type="NCBI Taxonomy" id="1841860"/>
    <lineage>
        <taxon>Bacteria</taxon>
        <taxon>Bacillati</taxon>
        <taxon>Actinomycetota</taxon>
        <taxon>Actinomycetes</taxon>
        <taxon>Mycobacteriales</taxon>
        <taxon>Mycobacteriaceae</taxon>
        <taxon>Mycobacterium</taxon>
    </lineage>
</organism>
<evidence type="ECO:0000313" key="2">
    <source>
        <dbReference type="EMBL" id="SPM32957.1"/>
    </source>
</evidence>
<dbReference type="Proteomes" id="UP000240988">
    <property type="component" value="Unassembled WGS sequence"/>
</dbReference>
<dbReference type="SUPFAM" id="SSF109854">
    <property type="entry name" value="DinB/YfiT-like putative metalloenzymes"/>
    <property type="match status" value="1"/>
</dbReference>
<feature type="domain" description="DinB-like" evidence="1">
    <location>
        <begin position="36"/>
        <end position="161"/>
    </location>
</feature>
<dbReference type="EMBL" id="FUFA01000002">
    <property type="protein sequence ID" value="SPM32957.1"/>
    <property type="molecule type" value="Genomic_DNA"/>
</dbReference>
<dbReference type="Gene3D" id="1.20.120.450">
    <property type="entry name" value="dinb family like domain"/>
    <property type="match status" value="1"/>
</dbReference>
<dbReference type="RefSeq" id="WP_077086376.1">
    <property type="nucleotide sequence ID" value="NZ_LT721901.1"/>
</dbReference>
<dbReference type="InterPro" id="IPR034660">
    <property type="entry name" value="DinB/YfiT-like"/>
</dbReference>
<dbReference type="STRING" id="1841860.GCA_900157375_00762"/>
<dbReference type="Pfam" id="PF12867">
    <property type="entry name" value="DinB_2"/>
    <property type="match status" value="1"/>
</dbReference>
<name>A0A2U3NN46_9MYCO</name>